<comment type="caution">
    <text evidence="3">The sequence shown here is derived from an EMBL/GenBank/DDBJ whole genome shotgun (WGS) entry which is preliminary data.</text>
</comment>
<accession>A0A8H6HCQ7</accession>
<dbReference type="EMBL" id="JACGCI010000118">
    <property type="protein sequence ID" value="KAF6744553.1"/>
    <property type="molecule type" value="Genomic_DNA"/>
</dbReference>
<dbReference type="Proteomes" id="UP000521943">
    <property type="component" value="Unassembled WGS sequence"/>
</dbReference>
<keyword evidence="2" id="KW-0812">Transmembrane</keyword>
<feature type="region of interest" description="Disordered" evidence="1">
    <location>
        <begin position="224"/>
        <end position="255"/>
    </location>
</feature>
<keyword evidence="2" id="KW-1133">Transmembrane helix</keyword>
<keyword evidence="2" id="KW-0472">Membrane</keyword>
<gene>
    <name evidence="3" type="ORF">DFP72DRAFT_857347</name>
</gene>
<dbReference type="AlphaFoldDB" id="A0A8H6HCQ7"/>
<protein>
    <submittedName>
        <fullName evidence="3">Uncharacterized protein</fullName>
    </submittedName>
</protein>
<organism evidence="3 4">
    <name type="scientific">Ephemerocybe angulata</name>
    <dbReference type="NCBI Taxonomy" id="980116"/>
    <lineage>
        <taxon>Eukaryota</taxon>
        <taxon>Fungi</taxon>
        <taxon>Dikarya</taxon>
        <taxon>Basidiomycota</taxon>
        <taxon>Agaricomycotina</taxon>
        <taxon>Agaricomycetes</taxon>
        <taxon>Agaricomycetidae</taxon>
        <taxon>Agaricales</taxon>
        <taxon>Agaricineae</taxon>
        <taxon>Psathyrellaceae</taxon>
        <taxon>Ephemerocybe</taxon>
    </lineage>
</organism>
<feature type="compositionally biased region" description="Polar residues" evidence="1">
    <location>
        <begin position="1"/>
        <end position="12"/>
    </location>
</feature>
<proteinExistence type="predicted"/>
<evidence type="ECO:0000256" key="2">
    <source>
        <dbReference type="SAM" id="Phobius"/>
    </source>
</evidence>
<sequence>MSTASRCGSSGSPWDPSFQRGGSNNNVDTLRVTASSCACNMYIRVSVGAAVCFNMGDEGEWEGKDAETHYGWVGCVKGFELKTRLEPKSQIIATQQDADEWIRSTFVARRTLCASVQRQALQGWNVHGMSGTSPPWHVQHDQSQHALLAIGFFVVMILTVLSTLLCLAERGTWDEVMDTFINSDGDPTQFASIPAATWFVIVKPTIHPLIARPRVYTFPRKPDTPSDLEVYPHRTSTPSPTPTTLTSPPALPTLS</sequence>
<dbReference type="OrthoDB" id="415460at2759"/>
<feature type="transmembrane region" description="Helical" evidence="2">
    <location>
        <begin position="146"/>
        <end position="167"/>
    </location>
</feature>
<keyword evidence="4" id="KW-1185">Reference proteome</keyword>
<evidence type="ECO:0000313" key="4">
    <source>
        <dbReference type="Proteomes" id="UP000521943"/>
    </source>
</evidence>
<reference evidence="3 4" key="1">
    <citation type="submission" date="2020-07" db="EMBL/GenBank/DDBJ databases">
        <title>Comparative genomics of pyrophilous fungi reveals a link between fire events and developmental genes.</title>
        <authorList>
            <consortium name="DOE Joint Genome Institute"/>
            <person name="Steindorff A.S."/>
            <person name="Carver A."/>
            <person name="Calhoun S."/>
            <person name="Stillman K."/>
            <person name="Liu H."/>
            <person name="Lipzen A."/>
            <person name="Pangilinan J."/>
            <person name="Labutti K."/>
            <person name="Bruns T.D."/>
            <person name="Grigoriev I.V."/>
        </authorList>
    </citation>
    <scope>NUCLEOTIDE SEQUENCE [LARGE SCALE GENOMIC DNA]</scope>
    <source>
        <strain evidence="3 4">CBS 144469</strain>
    </source>
</reference>
<dbReference type="Gene3D" id="1.10.287.70">
    <property type="match status" value="1"/>
</dbReference>
<feature type="region of interest" description="Disordered" evidence="1">
    <location>
        <begin position="1"/>
        <end position="22"/>
    </location>
</feature>
<feature type="compositionally biased region" description="Low complexity" evidence="1">
    <location>
        <begin position="235"/>
        <end position="255"/>
    </location>
</feature>
<evidence type="ECO:0000313" key="3">
    <source>
        <dbReference type="EMBL" id="KAF6744553.1"/>
    </source>
</evidence>
<evidence type="ECO:0000256" key="1">
    <source>
        <dbReference type="SAM" id="MobiDB-lite"/>
    </source>
</evidence>
<name>A0A8H6HCQ7_9AGAR</name>